<feature type="region of interest" description="Disordered" evidence="1">
    <location>
        <begin position="346"/>
        <end position="395"/>
    </location>
</feature>
<dbReference type="Proteomes" id="UP000007148">
    <property type="component" value="Unassembled WGS sequence"/>
</dbReference>
<evidence type="ECO:0000313" key="2">
    <source>
        <dbReference type="EMBL" id="CCA69943.1"/>
    </source>
</evidence>
<organism evidence="2 3">
    <name type="scientific">Serendipita indica (strain DSM 11827)</name>
    <name type="common">Root endophyte fungus</name>
    <name type="synonym">Piriformospora indica</name>
    <dbReference type="NCBI Taxonomy" id="1109443"/>
    <lineage>
        <taxon>Eukaryota</taxon>
        <taxon>Fungi</taxon>
        <taxon>Dikarya</taxon>
        <taxon>Basidiomycota</taxon>
        <taxon>Agaricomycotina</taxon>
        <taxon>Agaricomycetes</taxon>
        <taxon>Sebacinales</taxon>
        <taxon>Serendipitaceae</taxon>
        <taxon>Serendipita</taxon>
    </lineage>
</organism>
<feature type="compositionally biased region" description="Polar residues" evidence="1">
    <location>
        <begin position="705"/>
        <end position="724"/>
    </location>
</feature>
<feature type="compositionally biased region" description="Polar residues" evidence="1">
    <location>
        <begin position="161"/>
        <end position="185"/>
    </location>
</feature>
<dbReference type="OrthoDB" id="3189334at2759"/>
<feature type="compositionally biased region" description="Low complexity" evidence="1">
    <location>
        <begin position="113"/>
        <end position="132"/>
    </location>
</feature>
<proteinExistence type="predicted"/>
<dbReference type="InParanoid" id="G4TF50"/>
<dbReference type="AlphaFoldDB" id="G4TF50"/>
<accession>G4TF50</accession>
<feature type="compositionally biased region" description="Low complexity" evidence="1">
    <location>
        <begin position="556"/>
        <end position="576"/>
    </location>
</feature>
<keyword evidence="3" id="KW-1185">Reference proteome</keyword>
<feature type="compositionally biased region" description="Polar residues" evidence="1">
    <location>
        <begin position="1"/>
        <end position="10"/>
    </location>
</feature>
<feature type="compositionally biased region" description="Basic and acidic residues" evidence="1">
    <location>
        <begin position="600"/>
        <end position="622"/>
    </location>
</feature>
<feature type="region of interest" description="Disordered" evidence="1">
    <location>
        <begin position="1"/>
        <end position="139"/>
    </location>
</feature>
<feature type="region of interest" description="Disordered" evidence="1">
    <location>
        <begin position="263"/>
        <end position="328"/>
    </location>
</feature>
<name>G4TF50_SERID</name>
<feature type="region of interest" description="Disordered" evidence="1">
    <location>
        <begin position="489"/>
        <end position="724"/>
    </location>
</feature>
<feature type="compositionally biased region" description="Basic and acidic residues" evidence="1">
    <location>
        <begin position="645"/>
        <end position="661"/>
    </location>
</feature>
<sequence>MPRSLASSYPSLTSESGSITSSEFVPTASEHVSPSPVSWRGKQRPDETDRGHRFQSAKRLLSFGSGHYPLSIPGPANADELKQFSARHNKTQTAESHGQSTRRKPRRSRDEAAASLHRSSRASAASTTGLASKHSSLGPLPIFTQRTHHYTLSRQSSISSTLAHAADNTGQTSLQPEQDYSDQLHTASLSTTPPSRSSSTRRKPTLASLFQSASRKALRRDEFRKDSYSKQDDGYTPAQSVPTTPRLRRFLGLKFPHIGETLRSAKSTPAPPPLPTAPVASVPVVPVPPTPASIKPKEPSAPPTPILKRKRSSLPNPPPKPMHEHAPDDYQDRSLAYETPSRAAAELADISNHTIRRSKSDSRHPKRSHSPGQTTSIRVPGPPPPHHPHPHPYFSCGTPIDRALMSLPSFDFEPPVTRPSTPGQSQEFLPLEKGKRYRSKMTEGDMVLNPEIKSVIAAGTEARRERRAPSRERLRVIGGMHRQILPELTHEDDQLSPDPYPDQRASAHPSAMATPTMRTRSPFSHGLLPFESPASTPYGSLIELPLTPPPSRPRRSLQAVSAPKPTAAAPASPVVTRAHHRHFSSSATAVAPPAPPLPPKNERRQEKRPSYDEKAQSRRDEYGYDQEMGFLKGSTSPRLYAGDSPVKDRRYASLDSYDRRYDQHKRKGSNTSNSTSLNHNHRLDSSAGHDSRGSPTSYRYPPPNSQHAHSKSLSGATTVHNPYLTPQSMPGLGITLYPEASVPSHRDRYYDLSEAMKLSIGDSRYRSFERAMRKYNEQAIPLRGKGGLFERVERLLDDAVRDGLPLQTARRYNQTFQDLLVESDRPRRDLAV</sequence>
<dbReference type="OMA" id="NHTIRRS"/>
<feature type="compositionally biased region" description="Basic and acidic residues" evidence="1">
    <location>
        <begin position="681"/>
        <end position="692"/>
    </location>
</feature>
<feature type="region of interest" description="Disordered" evidence="1">
    <location>
        <begin position="161"/>
        <end position="247"/>
    </location>
</feature>
<gene>
    <name evidence="2" type="ORF">PIIN_03883</name>
</gene>
<feature type="compositionally biased region" description="Low complexity" evidence="1">
    <location>
        <begin position="669"/>
        <end position="678"/>
    </location>
</feature>
<protein>
    <submittedName>
        <fullName evidence="2">Uncharacterized protein</fullName>
    </submittedName>
</protein>
<feature type="compositionally biased region" description="Basic and acidic residues" evidence="1">
    <location>
        <begin position="43"/>
        <end position="52"/>
    </location>
</feature>
<evidence type="ECO:0000313" key="3">
    <source>
        <dbReference type="Proteomes" id="UP000007148"/>
    </source>
</evidence>
<dbReference type="HOGENOM" id="CLU_341032_0_0_1"/>
<dbReference type="EMBL" id="CAFZ01000068">
    <property type="protein sequence ID" value="CCA69943.1"/>
    <property type="molecule type" value="Genomic_DNA"/>
</dbReference>
<comment type="caution">
    <text evidence="2">The sequence shown here is derived from an EMBL/GenBank/DDBJ whole genome shotgun (WGS) entry which is preliminary data.</text>
</comment>
<dbReference type="STRING" id="1109443.G4TF50"/>
<feature type="compositionally biased region" description="Basic and acidic residues" evidence="1">
    <location>
        <begin position="219"/>
        <end position="233"/>
    </location>
</feature>
<evidence type="ECO:0000256" key="1">
    <source>
        <dbReference type="SAM" id="MobiDB-lite"/>
    </source>
</evidence>
<reference evidence="2 3" key="1">
    <citation type="journal article" date="2011" name="PLoS Pathog.">
        <title>Endophytic Life Strategies Decoded by Genome and Transcriptome Analyses of the Mutualistic Root Symbiont Piriformospora indica.</title>
        <authorList>
            <person name="Zuccaro A."/>
            <person name="Lahrmann U."/>
            <person name="Guldener U."/>
            <person name="Langen G."/>
            <person name="Pfiffi S."/>
            <person name="Biedenkopf D."/>
            <person name="Wong P."/>
            <person name="Samans B."/>
            <person name="Grimm C."/>
            <person name="Basiewicz M."/>
            <person name="Murat C."/>
            <person name="Martin F."/>
            <person name="Kogel K.H."/>
        </authorList>
    </citation>
    <scope>NUCLEOTIDE SEQUENCE [LARGE SCALE GENOMIC DNA]</scope>
    <source>
        <strain evidence="2 3">DSM 11827</strain>
    </source>
</reference>
<feature type="compositionally biased region" description="Low complexity" evidence="1">
    <location>
        <begin position="11"/>
        <end position="23"/>
    </location>
</feature>
<feature type="compositionally biased region" description="Low complexity" evidence="1">
    <location>
        <begin position="186"/>
        <end position="198"/>
    </location>
</feature>